<sequence length="37" mass="4385">MYSNRFTDSIDINIKTKASPRKEAMLYNYKGFNQLLL</sequence>
<dbReference type="EMBL" id="CP022743">
    <property type="protein sequence ID" value="ASU32997.1"/>
    <property type="molecule type" value="Genomic_DNA"/>
</dbReference>
<dbReference type="Proteomes" id="UP000215002">
    <property type="component" value="Chromosome"/>
</dbReference>
<name>A0A223NT18_9SPHI</name>
<dbReference type="KEGG" id="muc:MuYL_1097"/>
<keyword evidence="2" id="KW-1185">Reference proteome</keyword>
<protein>
    <submittedName>
        <fullName evidence="1">Uncharacterized protein</fullName>
    </submittedName>
</protein>
<proteinExistence type="predicted"/>
<evidence type="ECO:0000313" key="2">
    <source>
        <dbReference type="Proteomes" id="UP000215002"/>
    </source>
</evidence>
<organism evidence="1 2">
    <name type="scientific">Mucilaginibacter xinganensis</name>
    <dbReference type="NCBI Taxonomy" id="1234841"/>
    <lineage>
        <taxon>Bacteria</taxon>
        <taxon>Pseudomonadati</taxon>
        <taxon>Bacteroidota</taxon>
        <taxon>Sphingobacteriia</taxon>
        <taxon>Sphingobacteriales</taxon>
        <taxon>Sphingobacteriaceae</taxon>
        <taxon>Mucilaginibacter</taxon>
    </lineage>
</organism>
<gene>
    <name evidence="1" type="ORF">MuYL_1097</name>
</gene>
<accession>A0A223NT18</accession>
<evidence type="ECO:0000313" key="1">
    <source>
        <dbReference type="EMBL" id="ASU32997.1"/>
    </source>
</evidence>
<reference evidence="1 2" key="1">
    <citation type="submission" date="2017-08" db="EMBL/GenBank/DDBJ databases">
        <title>Complete genome sequence of Mucilaginibacter sp. strain BJC16-A31.</title>
        <authorList>
            <consortium name="Henan University of Science and Technology"/>
            <person name="You X."/>
        </authorList>
    </citation>
    <scope>NUCLEOTIDE SEQUENCE [LARGE SCALE GENOMIC DNA]</scope>
    <source>
        <strain evidence="1 2">BJC16-A31</strain>
    </source>
</reference>
<dbReference type="AlphaFoldDB" id="A0A223NT18"/>